<evidence type="ECO:0000259" key="1">
    <source>
        <dbReference type="PROSITE" id="PS50011"/>
    </source>
</evidence>
<dbReference type="PROSITE" id="PS50011">
    <property type="entry name" value="PROTEIN_KINASE_DOM"/>
    <property type="match status" value="1"/>
</dbReference>
<reference evidence="2" key="1">
    <citation type="journal article" date="2020" name="Nature">
        <title>Giant virus diversity and host interactions through global metagenomics.</title>
        <authorList>
            <person name="Schulz F."/>
            <person name="Roux S."/>
            <person name="Paez-Espino D."/>
            <person name="Jungbluth S."/>
            <person name="Walsh D.A."/>
            <person name="Denef V.J."/>
            <person name="McMahon K.D."/>
            <person name="Konstantinidis K.T."/>
            <person name="Eloe-Fadrosh E.A."/>
            <person name="Kyrpides N.C."/>
            <person name="Woyke T."/>
        </authorList>
    </citation>
    <scope>NUCLEOTIDE SEQUENCE</scope>
    <source>
        <strain evidence="2">GVMAG-M-3300020182-33</strain>
    </source>
</reference>
<dbReference type="InterPro" id="IPR000719">
    <property type="entry name" value="Prot_kinase_dom"/>
</dbReference>
<sequence length="356" mass="39623">MTESHDETILLQQQRICAFEAWKHTPQVRKLIGSGKYGTVYSVGNTYVVKRSSTSSQRPAMCKQAFREHIIGLLQTLTVLEACTPHIVMHYGVLLSANGPTLTGDMYMEHFSGSLVTFGKTCLHSSSDWICLAFSVLSACAALALLYGISHNDLYPRNVLVRPDITTKSAVYACDGVLYALSWPFLAVVTDFGVATSTKLMDQRVSPEVADGISYMEVSADFGVLAPSNHILKYAGLSPFSRDLYTVLKWIHFSCTGLPLPPPDIRRWAYVSLQLLDKSRDTLQTAHGFMRYFHTIFSTSWLHSCGLPPIAANRDMPLSRAHFVFPLCDEKMNLLMRQATTALRQLPITTCKPHPP</sequence>
<accession>A0A6C0BZQ2</accession>
<dbReference type="SMART" id="SM00220">
    <property type="entry name" value="S_TKc"/>
    <property type="match status" value="1"/>
</dbReference>
<dbReference type="GO" id="GO:0004672">
    <property type="term" value="F:protein kinase activity"/>
    <property type="evidence" value="ECO:0007669"/>
    <property type="project" value="InterPro"/>
</dbReference>
<dbReference type="EMBL" id="MN739300">
    <property type="protein sequence ID" value="QHS97562.1"/>
    <property type="molecule type" value="Genomic_DNA"/>
</dbReference>
<organism evidence="2">
    <name type="scientific">viral metagenome</name>
    <dbReference type="NCBI Taxonomy" id="1070528"/>
    <lineage>
        <taxon>unclassified sequences</taxon>
        <taxon>metagenomes</taxon>
        <taxon>organismal metagenomes</taxon>
    </lineage>
</organism>
<dbReference type="GO" id="GO:0005524">
    <property type="term" value="F:ATP binding"/>
    <property type="evidence" value="ECO:0007669"/>
    <property type="project" value="InterPro"/>
</dbReference>
<proteinExistence type="predicted"/>
<evidence type="ECO:0000313" key="2">
    <source>
        <dbReference type="EMBL" id="QHS97562.1"/>
    </source>
</evidence>
<dbReference type="AlphaFoldDB" id="A0A6C0BZQ2"/>
<dbReference type="Gene3D" id="1.10.510.10">
    <property type="entry name" value="Transferase(Phosphotransferase) domain 1"/>
    <property type="match status" value="1"/>
</dbReference>
<name>A0A6C0BZQ2_9ZZZZ</name>
<dbReference type="SUPFAM" id="SSF56112">
    <property type="entry name" value="Protein kinase-like (PK-like)"/>
    <property type="match status" value="1"/>
</dbReference>
<dbReference type="InterPro" id="IPR011009">
    <property type="entry name" value="Kinase-like_dom_sf"/>
</dbReference>
<protein>
    <recommendedName>
        <fullName evidence="1">Protein kinase domain-containing protein</fullName>
    </recommendedName>
</protein>
<feature type="domain" description="Protein kinase" evidence="1">
    <location>
        <begin position="26"/>
        <end position="356"/>
    </location>
</feature>